<feature type="compositionally biased region" description="Basic and acidic residues" evidence="1">
    <location>
        <begin position="1"/>
        <end position="10"/>
    </location>
</feature>
<evidence type="ECO:0000313" key="3">
    <source>
        <dbReference type="Proteomes" id="UP000287651"/>
    </source>
</evidence>
<comment type="caution">
    <text evidence="2">The sequence shown here is derived from an EMBL/GenBank/DDBJ whole genome shotgun (WGS) entry which is preliminary data.</text>
</comment>
<sequence>MHSGRGKEVTVDAGGATSDQGGTGRGDDLVQQQRPLVREVVKDGAKLAVGAWTGGQRSLDICLH</sequence>
<dbReference type="AlphaFoldDB" id="A0A426XJ86"/>
<name>A0A426XJ86_ENSVE</name>
<accession>A0A426XJ86</accession>
<organism evidence="2 3">
    <name type="scientific">Ensete ventricosum</name>
    <name type="common">Abyssinian banana</name>
    <name type="synonym">Musa ensete</name>
    <dbReference type="NCBI Taxonomy" id="4639"/>
    <lineage>
        <taxon>Eukaryota</taxon>
        <taxon>Viridiplantae</taxon>
        <taxon>Streptophyta</taxon>
        <taxon>Embryophyta</taxon>
        <taxon>Tracheophyta</taxon>
        <taxon>Spermatophyta</taxon>
        <taxon>Magnoliopsida</taxon>
        <taxon>Liliopsida</taxon>
        <taxon>Zingiberales</taxon>
        <taxon>Musaceae</taxon>
        <taxon>Ensete</taxon>
    </lineage>
</organism>
<feature type="region of interest" description="Disordered" evidence="1">
    <location>
        <begin position="1"/>
        <end position="31"/>
    </location>
</feature>
<gene>
    <name evidence="2" type="ORF">B296_00058246</name>
</gene>
<protein>
    <submittedName>
        <fullName evidence="2">Uncharacterized protein</fullName>
    </submittedName>
</protein>
<proteinExistence type="predicted"/>
<evidence type="ECO:0000256" key="1">
    <source>
        <dbReference type="SAM" id="MobiDB-lite"/>
    </source>
</evidence>
<evidence type="ECO:0000313" key="2">
    <source>
        <dbReference type="EMBL" id="RRT39525.1"/>
    </source>
</evidence>
<dbReference type="EMBL" id="AMZH03020104">
    <property type="protein sequence ID" value="RRT39525.1"/>
    <property type="molecule type" value="Genomic_DNA"/>
</dbReference>
<reference evidence="2 3" key="1">
    <citation type="journal article" date="2014" name="Agronomy (Basel)">
        <title>A Draft Genome Sequence for Ensete ventricosum, the Drought-Tolerant Tree Against Hunger.</title>
        <authorList>
            <person name="Harrison J."/>
            <person name="Moore K.A."/>
            <person name="Paszkiewicz K."/>
            <person name="Jones T."/>
            <person name="Grant M."/>
            <person name="Ambacheew D."/>
            <person name="Muzemil S."/>
            <person name="Studholme D.J."/>
        </authorList>
    </citation>
    <scope>NUCLEOTIDE SEQUENCE [LARGE SCALE GENOMIC DNA]</scope>
</reference>
<dbReference type="Proteomes" id="UP000287651">
    <property type="component" value="Unassembled WGS sequence"/>
</dbReference>